<comment type="caution">
    <text evidence="1">The sequence shown here is derived from an EMBL/GenBank/DDBJ whole genome shotgun (WGS) entry which is preliminary data.</text>
</comment>
<gene>
    <name evidence="1" type="ORF">CEP50_03370</name>
</gene>
<dbReference type="Proteomes" id="UP000239352">
    <property type="component" value="Unassembled WGS sequence"/>
</dbReference>
<organism evidence="1 2">
    <name type="scientific">Actinopolyspora mortivallis</name>
    <dbReference type="NCBI Taxonomy" id="33906"/>
    <lineage>
        <taxon>Bacteria</taxon>
        <taxon>Bacillati</taxon>
        <taxon>Actinomycetota</taxon>
        <taxon>Actinomycetes</taxon>
        <taxon>Actinopolysporales</taxon>
        <taxon>Actinopolysporaceae</taxon>
        <taxon>Actinopolyspora</taxon>
    </lineage>
</organism>
<dbReference type="AlphaFoldDB" id="A0A2T0H0K1"/>
<evidence type="ECO:0000313" key="2">
    <source>
        <dbReference type="Proteomes" id="UP000239352"/>
    </source>
</evidence>
<dbReference type="STRING" id="1050202.GCA_000384035_00602"/>
<protein>
    <submittedName>
        <fullName evidence="1">Uncharacterized protein</fullName>
    </submittedName>
</protein>
<reference evidence="1 2" key="1">
    <citation type="submission" date="2018-03" db="EMBL/GenBank/DDBJ databases">
        <title>Actinopolyspora mortivallis from Sahara, screening for active biomolecules.</title>
        <authorList>
            <person name="Selama O."/>
            <person name="Wellington E.M.H."/>
            <person name="Hacene H."/>
        </authorList>
    </citation>
    <scope>NUCLEOTIDE SEQUENCE [LARGE SCALE GENOMIC DNA]</scope>
    <source>
        <strain evidence="1 2">M5A</strain>
    </source>
</reference>
<evidence type="ECO:0000313" key="1">
    <source>
        <dbReference type="EMBL" id="PRW64867.1"/>
    </source>
</evidence>
<proteinExistence type="predicted"/>
<keyword evidence="2" id="KW-1185">Reference proteome</keyword>
<dbReference type="InParanoid" id="A0A2T0H0K1"/>
<dbReference type="EMBL" id="PVSR01000002">
    <property type="protein sequence ID" value="PRW64867.1"/>
    <property type="molecule type" value="Genomic_DNA"/>
</dbReference>
<accession>A0A2T0H0K1</accession>
<dbReference type="RefSeq" id="WP_106112432.1">
    <property type="nucleotide sequence ID" value="NZ_PVSR01000002.1"/>
</dbReference>
<name>A0A2T0H0K1_ACTMO</name>
<sequence>MTSSGDAEGGYEARLLRLVARGFQFVQSSDAAGEPEAIVGVRGHDNVIDVIQLESEDHVVATRMPSSEENIYRPSTIRWRTSGTVYEVIDRLLALPDDHTPGSLLVAAGS</sequence>